<reference evidence="1" key="2">
    <citation type="submission" date="2020-09" db="EMBL/GenBank/DDBJ databases">
        <authorList>
            <person name="Sun Q."/>
            <person name="Zhou Y."/>
        </authorList>
    </citation>
    <scope>NUCLEOTIDE SEQUENCE</scope>
    <source>
        <strain evidence="1">CGMCC 1.12997</strain>
    </source>
</reference>
<keyword evidence="2" id="KW-1185">Reference proteome</keyword>
<evidence type="ECO:0000313" key="1">
    <source>
        <dbReference type="EMBL" id="GGG82123.1"/>
    </source>
</evidence>
<protein>
    <submittedName>
        <fullName evidence="1">Uncharacterized protein</fullName>
    </submittedName>
</protein>
<dbReference type="RefSeq" id="WP_188554726.1">
    <property type="nucleotide sequence ID" value="NZ_BMGT01000003.1"/>
</dbReference>
<dbReference type="Proteomes" id="UP000647241">
    <property type="component" value="Unassembled WGS sequence"/>
</dbReference>
<name>A0A917M8K9_9BACT</name>
<organism evidence="1 2">
    <name type="scientific">Edaphobacter dinghuensis</name>
    <dbReference type="NCBI Taxonomy" id="1560005"/>
    <lineage>
        <taxon>Bacteria</taxon>
        <taxon>Pseudomonadati</taxon>
        <taxon>Acidobacteriota</taxon>
        <taxon>Terriglobia</taxon>
        <taxon>Terriglobales</taxon>
        <taxon>Acidobacteriaceae</taxon>
        <taxon>Edaphobacter</taxon>
    </lineage>
</organism>
<evidence type="ECO:0000313" key="2">
    <source>
        <dbReference type="Proteomes" id="UP000647241"/>
    </source>
</evidence>
<proteinExistence type="predicted"/>
<dbReference type="AlphaFoldDB" id="A0A917M8K9"/>
<comment type="caution">
    <text evidence="1">The sequence shown here is derived from an EMBL/GenBank/DDBJ whole genome shotgun (WGS) entry which is preliminary data.</text>
</comment>
<gene>
    <name evidence="1" type="ORF">GCM10011585_27060</name>
</gene>
<dbReference type="EMBL" id="BMGT01000003">
    <property type="protein sequence ID" value="GGG82123.1"/>
    <property type="molecule type" value="Genomic_DNA"/>
</dbReference>
<sequence>MAGNRYQAVSPVTLALLSPLCNLYLAFLPVTSQISASEGEERPLPDIPKLMHEVQEHERTSEAVQKDYLYHAIDTMQEIDGHGRVKKTESRGYDVFWVEGVPVHKLTSKDGRNLSPQELKKEDERIDKEVAKAKERLAKADAKGKATDPEGNDEVTVSRLLELGSFSNARRVTLNGRSTIAVDYAGDPKAKIRNRLEGVIRDMAGTVWVDEDDRAIAKLEGHFFETFKIGAGLVANIQKGTSFSLEQRKINDEVWLPVEANGHGTARMLLLFKFNGNFREVDSGYRKFKVTSTILPGMETPVDGSR</sequence>
<reference evidence="1" key="1">
    <citation type="journal article" date="2014" name="Int. J. Syst. Evol. Microbiol.">
        <title>Complete genome sequence of Corynebacterium casei LMG S-19264T (=DSM 44701T), isolated from a smear-ripened cheese.</title>
        <authorList>
            <consortium name="US DOE Joint Genome Institute (JGI-PGF)"/>
            <person name="Walter F."/>
            <person name="Albersmeier A."/>
            <person name="Kalinowski J."/>
            <person name="Ruckert C."/>
        </authorList>
    </citation>
    <scope>NUCLEOTIDE SEQUENCE</scope>
    <source>
        <strain evidence="1">CGMCC 1.12997</strain>
    </source>
</reference>
<accession>A0A917M8K9</accession>